<reference evidence="2 3" key="1">
    <citation type="submission" date="2024-04" db="EMBL/GenBank/DDBJ databases">
        <authorList>
            <person name="Fracassetti M."/>
        </authorList>
    </citation>
    <scope>NUCLEOTIDE SEQUENCE [LARGE SCALE GENOMIC DNA]</scope>
</reference>
<accession>A0AAV2ECD0</accession>
<name>A0AAV2ECD0_9ROSI</name>
<dbReference type="Proteomes" id="UP001497516">
    <property type="component" value="Chromosome 4"/>
</dbReference>
<dbReference type="EMBL" id="OZ034817">
    <property type="protein sequence ID" value="CAL1383353.1"/>
    <property type="molecule type" value="Genomic_DNA"/>
</dbReference>
<feature type="compositionally biased region" description="Basic and acidic residues" evidence="1">
    <location>
        <begin position="1"/>
        <end position="16"/>
    </location>
</feature>
<feature type="compositionally biased region" description="Basic and acidic residues" evidence="1">
    <location>
        <begin position="27"/>
        <end position="41"/>
    </location>
</feature>
<proteinExistence type="predicted"/>
<gene>
    <name evidence="2" type="ORF">LTRI10_LOCUS24634</name>
</gene>
<keyword evidence="3" id="KW-1185">Reference proteome</keyword>
<evidence type="ECO:0000256" key="1">
    <source>
        <dbReference type="SAM" id="MobiDB-lite"/>
    </source>
</evidence>
<sequence>MSLNARPREETSISKEKARRPSCQLKMEGRVDRGSSSDRLSRQGRPSSRRERLSDGGRGRWRPSSEGQREKTLSGNLERAANEGRTPWPSDGDRAAAERETELREMEG</sequence>
<evidence type="ECO:0000313" key="3">
    <source>
        <dbReference type="Proteomes" id="UP001497516"/>
    </source>
</evidence>
<feature type="region of interest" description="Disordered" evidence="1">
    <location>
        <begin position="1"/>
        <end position="108"/>
    </location>
</feature>
<dbReference type="AlphaFoldDB" id="A0AAV2ECD0"/>
<feature type="compositionally biased region" description="Basic and acidic residues" evidence="1">
    <location>
        <begin position="48"/>
        <end position="58"/>
    </location>
</feature>
<feature type="compositionally biased region" description="Basic and acidic residues" evidence="1">
    <location>
        <begin position="91"/>
        <end position="108"/>
    </location>
</feature>
<organism evidence="2 3">
    <name type="scientific">Linum trigynum</name>
    <dbReference type="NCBI Taxonomy" id="586398"/>
    <lineage>
        <taxon>Eukaryota</taxon>
        <taxon>Viridiplantae</taxon>
        <taxon>Streptophyta</taxon>
        <taxon>Embryophyta</taxon>
        <taxon>Tracheophyta</taxon>
        <taxon>Spermatophyta</taxon>
        <taxon>Magnoliopsida</taxon>
        <taxon>eudicotyledons</taxon>
        <taxon>Gunneridae</taxon>
        <taxon>Pentapetalae</taxon>
        <taxon>rosids</taxon>
        <taxon>fabids</taxon>
        <taxon>Malpighiales</taxon>
        <taxon>Linaceae</taxon>
        <taxon>Linum</taxon>
    </lineage>
</organism>
<evidence type="ECO:0000313" key="2">
    <source>
        <dbReference type="EMBL" id="CAL1383353.1"/>
    </source>
</evidence>
<protein>
    <submittedName>
        <fullName evidence="2">Uncharacterized protein</fullName>
    </submittedName>
</protein>